<dbReference type="PANTHER" id="PTHR32089:SF112">
    <property type="entry name" value="LYSOZYME-LIKE PROTEIN-RELATED"/>
    <property type="match status" value="1"/>
</dbReference>
<evidence type="ECO:0000313" key="5">
    <source>
        <dbReference type="Proteomes" id="UP001407405"/>
    </source>
</evidence>
<keyword evidence="5" id="KW-1185">Reference proteome</keyword>
<organism evidence="4 5">
    <name type="scientific">Anoxynatronum sibiricum</name>
    <dbReference type="NCBI Taxonomy" id="210623"/>
    <lineage>
        <taxon>Bacteria</taxon>
        <taxon>Bacillati</taxon>
        <taxon>Bacillota</taxon>
        <taxon>Clostridia</taxon>
        <taxon>Eubacteriales</taxon>
        <taxon>Clostridiaceae</taxon>
        <taxon>Anoxynatronum</taxon>
    </lineage>
</organism>
<dbReference type="PANTHER" id="PTHR32089">
    <property type="entry name" value="METHYL-ACCEPTING CHEMOTAXIS PROTEIN MCPB"/>
    <property type="match status" value="1"/>
</dbReference>
<accession>A0ABU9VPB6</accession>
<protein>
    <submittedName>
        <fullName evidence="4">Methyl-accepting chemotaxis protein</fullName>
    </submittedName>
</protein>
<proteinExistence type="predicted"/>
<feature type="domain" description="Methyl-accepting transducer" evidence="3">
    <location>
        <begin position="125"/>
        <end position="286"/>
    </location>
</feature>
<dbReference type="EMBL" id="JBCITM010000001">
    <property type="protein sequence ID" value="MEN1759005.1"/>
    <property type="molecule type" value="Genomic_DNA"/>
</dbReference>
<dbReference type="SUPFAM" id="SSF58104">
    <property type="entry name" value="Methyl-accepting chemotaxis protein (MCP) signaling domain"/>
    <property type="match status" value="1"/>
</dbReference>
<dbReference type="Gene3D" id="1.10.287.950">
    <property type="entry name" value="Methyl-accepting chemotaxis protein"/>
    <property type="match status" value="1"/>
</dbReference>
<dbReference type="Pfam" id="PF05651">
    <property type="entry name" value="Diacid_rec"/>
    <property type="match status" value="1"/>
</dbReference>
<comment type="caution">
    <text evidence="4">The sequence shown here is derived from an EMBL/GenBank/DDBJ whole genome shotgun (WGS) entry which is preliminary data.</text>
</comment>
<dbReference type="RefSeq" id="WP_343184388.1">
    <property type="nucleotide sequence ID" value="NZ_JBCITM010000001.1"/>
</dbReference>
<reference evidence="4 5" key="1">
    <citation type="submission" date="2024-04" db="EMBL/GenBank/DDBJ databases">
        <title>Genome sequencing and metabolic network reconstruction of aminoacids and betaine degradation by Anoxynatronum sibiricum.</title>
        <authorList>
            <person name="Detkova E.N."/>
            <person name="Boltjanskaja Y.V."/>
            <person name="Mardanov A.V."/>
            <person name="Kevbrin V."/>
        </authorList>
    </citation>
    <scope>NUCLEOTIDE SEQUENCE [LARGE SCALE GENOMIC DNA]</scope>
    <source>
        <strain evidence="4 5">Z-7981</strain>
    </source>
</reference>
<evidence type="ECO:0000256" key="2">
    <source>
        <dbReference type="PROSITE-ProRule" id="PRU00284"/>
    </source>
</evidence>
<dbReference type="PROSITE" id="PS50111">
    <property type="entry name" value="CHEMOTAXIS_TRANSDUC_2"/>
    <property type="match status" value="1"/>
</dbReference>
<evidence type="ECO:0000256" key="1">
    <source>
        <dbReference type="ARBA" id="ARBA00023224"/>
    </source>
</evidence>
<gene>
    <name evidence="4" type="ORF">AAIG11_00840</name>
</gene>
<keyword evidence="1 2" id="KW-0807">Transducer</keyword>
<sequence length="286" mass="31056">MLDRTVAHKIVEKCRGIVPYPMILCGDEGEIIAATVSSRVGNTHPRAQVMIRERIDERQVVTKADEMAAKEKGLDVRAGVAGVVEHEGEVVAALAITGEPDDVMPFFNIVAAMVDMMYEQYLVNQRILNTATQVNQSMSDLAATSQELLAGSETLAEINSHAVETVHQAEEVLETIGNDLKFVEQIAKKTNLLSLNAAIEAARAGELGRGFAVVAGEVKGLAEQTGSYAKNINEQTQHFSTIFKGIFDLMKNNTVTSQEQKEALRILTDKMETIQASINELAGDSV</sequence>
<evidence type="ECO:0000259" key="3">
    <source>
        <dbReference type="PROSITE" id="PS50111"/>
    </source>
</evidence>
<dbReference type="InterPro" id="IPR004089">
    <property type="entry name" value="MCPsignal_dom"/>
</dbReference>
<dbReference type="Pfam" id="PF00015">
    <property type="entry name" value="MCPsignal"/>
    <property type="match status" value="1"/>
</dbReference>
<evidence type="ECO:0000313" key="4">
    <source>
        <dbReference type="EMBL" id="MEN1759005.1"/>
    </source>
</evidence>
<dbReference type="SMART" id="SM00283">
    <property type="entry name" value="MA"/>
    <property type="match status" value="1"/>
</dbReference>
<dbReference type="InterPro" id="IPR008599">
    <property type="entry name" value="Diacid_rec"/>
</dbReference>
<dbReference type="Proteomes" id="UP001407405">
    <property type="component" value="Unassembled WGS sequence"/>
</dbReference>
<name>A0ABU9VPB6_9CLOT</name>